<keyword evidence="3" id="KW-0238">DNA-binding</keyword>
<comment type="caution">
    <text evidence="8">The sequence shown here is derived from an EMBL/GenBank/DDBJ whole genome shotgun (WGS) entry which is preliminary data.</text>
</comment>
<comment type="subcellular location">
    <subcellularLocation>
        <location evidence="1">Nucleus</location>
    </subcellularLocation>
</comment>
<proteinExistence type="predicted"/>
<accession>A0ABD3AGQ1</accession>
<evidence type="ECO:0000256" key="6">
    <source>
        <dbReference type="SAM" id="MobiDB-lite"/>
    </source>
</evidence>
<dbReference type="Gene3D" id="1.20.5.170">
    <property type="match status" value="1"/>
</dbReference>
<dbReference type="PANTHER" id="PTHR13690:SF103">
    <property type="entry name" value="BZIP TRANSCRIPTION FACTOR 18"/>
    <property type="match status" value="1"/>
</dbReference>
<dbReference type="InterPro" id="IPR046347">
    <property type="entry name" value="bZIP_sf"/>
</dbReference>
<keyword evidence="9" id="KW-1185">Reference proteome</keyword>
<dbReference type="PROSITE" id="PS50217">
    <property type="entry name" value="BZIP"/>
    <property type="match status" value="1"/>
</dbReference>
<feature type="region of interest" description="Disordered" evidence="6">
    <location>
        <begin position="121"/>
        <end position="161"/>
    </location>
</feature>
<dbReference type="Pfam" id="PF07716">
    <property type="entry name" value="bZIP_2"/>
    <property type="match status" value="1"/>
</dbReference>
<feature type="compositionally biased region" description="Basic residues" evidence="6">
    <location>
        <begin position="149"/>
        <end position="159"/>
    </location>
</feature>
<sequence length="369" mass="40990">MNSINQKEPNPSFSPTTHATPFLLFFETPNSSDLSSPFKGSLHCGPLPEFTFRTFDNDDNVIVDTDVDVDVDPLKCFSSSNIGDIGLDDDIFSIYIDVKKLEEKEGENVVVGHHQDHDILQKGGGFVVGSGGGRRKKKERSKNVIKTTQPRKQRQRRSGQKGCCLTNETKFVEPRKAMAAEELAELWAVDPKRAKRIVANRHSAARSKERKAQCIINLEEKVKKLNWEVTSLTTRLTSNQRETTELAGEKSELKCQLQTMECQTEQIDVCHRGNGLHPDVPTSVSAVYSVIVSQSTAIAATSQFPAQQHDTSPFACSKLTAYRLNFTDADGDLQNFLRLLSSTHWPSDLARSALMLGKADVVSAKIKHC</sequence>
<feature type="domain" description="BZIP" evidence="7">
    <location>
        <begin position="190"/>
        <end position="253"/>
    </location>
</feature>
<dbReference type="SUPFAM" id="SSF57959">
    <property type="entry name" value="Leucine zipper domain"/>
    <property type="match status" value="1"/>
</dbReference>
<dbReference type="Proteomes" id="UP001630127">
    <property type="component" value="Unassembled WGS sequence"/>
</dbReference>
<organism evidence="8 9">
    <name type="scientific">Cinchona calisaya</name>
    <dbReference type="NCBI Taxonomy" id="153742"/>
    <lineage>
        <taxon>Eukaryota</taxon>
        <taxon>Viridiplantae</taxon>
        <taxon>Streptophyta</taxon>
        <taxon>Embryophyta</taxon>
        <taxon>Tracheophyta</taxon>
        <taxon>Spermatophyta</taxon>
        <taxon>Magnoliopsida</taxon>
        <taxon>eudicotyledons</taxon>
        <taxon>Gunneridae</taxon>
        <taxon>Pentapetalae</taxon>
        <taxon>asterids</taxon>
        <taxon>lamiids</taxon>
        <taxon>Gentianales</taxon>
        <taxon>Rubiaceae</taxon>
        <taxon>Cinchonoideae</taxon>
        <taxon>Cinchoneae</taxon>
        <taxon>Cinchona</taxon>
    </lineage>
</organism>
<dbReference type="PANTHER" id="PTHR13690">
    <property type="entry name" value="TRANSCRIPTION FACTOR POSF21-RELATED"/>
    <property type="match status" value="1"/>
</dbReference>
<dbReference type="EMBL" id="JBJUIK010000004">
    <property type="protein sequence ID" value="KAL3530976.1"/>
    <property type="molecule type" value="Genomic_DNA"/>
</dbReference>
<feature type="compositionally biased region" description="Gly residues" evidence="6">
    <location>
        <begin position="122"/>
        <end position="132"/>
    </location>
</feature>
<evidence type="ECO:0000259" key="7">
    <source>
        <dbReference type="PROSITE" id="PS50217"/>
    </source>
</evidence>
<reference evidence="8 9" key="1">
    <citation type="submission" date="2024-11" db="EMBL/GenBank/DDBJ databases">
        <title>A near-complete genome assembly of Cinchona calisaya.</title>
        <authorList>
            <person name="Lian D.C."/>
            <person name="Zhao X.W."/>
            <person name="Wei L."/>
        </authorList>
    </citation>
    <scope>NUCLEOTIDE SEQUENCE [LARGE SCALE GENOMIC DNA]</scope>
    <source>
        <tissue evidence="8">Nenye</tissue>
    </source>
</reference>
<dbReference type="SMART" id="SM00338">
    <property type="entry name" value="BRLZ"/>
    <property type="match status" value="1"/>
</dbReference>
<keyword evidence="5" id="KW-0539">Nucleus</keyword>
<dbReference type="AlphaFoldDB" id="A0ABD3AGQ1"/>
<evidence type="ECO:0000256" key="1">
    <source>
        <dbReference type="ARBA" id="ARBA00004123"/>
    </source>
</evidence>
<dbReference type="GO" id="GO:0005634">
    <property type="term" value="C:nucleus"/>
    <property type="evidence" value="ECO:0007669"/>
    <property type="project" value="UniProtKB-SubCell"/>
</dbReference>
<protein>
    <recommendedName>
        <fullName evidence="7">BZIP domain-containing protein</fullName>
    </recommendedName>
</protein>
<gene>
    <name evidence="8" type="ORF">ACH5RR_010298</name>
</gene>
<keyword evidence="4" id="KW-0804">Transcription</keyword>
<keyword evidence="2" id="KW-0805">Transcription regulation</keyword>
<evidence type="ECO:0000313" key="8">
    <source>
        <dbReference type="EMBL" id="KAL3530976.1"/>
    </source>
</evidence>
<evidence type="ECO:0000313" key="9">
    <source>
        <dbReference type="Proteomes" id="UP001630127"/>
    </source>
</evidence>
<dbReference type="CDD" id="cd14703">
    <property type="entry name" value="bZIP_plant_RF2"/>
    <property type="match status" value="1"/>
</dbReference>
<evidence type="ECO:0000256" key="5">
    <source>
        <dbReference type="ARBA" id="ARBA00023242"/>
    </source>
</evidence>
<evidence type="ECO:0000256" key="3">
    <source>
        <dbReference type="ARBA" id="ARBA00023125"/>
    </source>
</evidence>
<evidence type="ECO:0000256" key="2">
    <source>
        <dbReference type="ARBA" id="ARBA00023015"/>
    </source>
</evidence>
<evidence type="ECO:0000256" key="4">
    <source>
        <dbReference type="ARBA" id="ARBA00023163"/>
    </source>
</evidence>
<dbReference type="GO" id="GO:0003677">
    <property type="term" value="F:DNA binding"/>
    <property type="evidence" value="ECO:0007669"/>
    <property type="project" value="UniProtKB-KW"/>
</dbReference>
<dbReference type="InterPro" id="IPR044759">
    <property type="entry name" value="bZIP_RF2"/>
</dbReference>
<dbReference type="InterPro" id="IPR004827">
    <property type="entry name" value="bZIP"/>
</dbReference>
<name>A0ABD3AGQ1_9GENT</name>